<keyword evidence="4 6" id="KW-0520">NAD</keyword>
<dbReference type="AlphaFoldDB" id="A0A0A5I9F9"/>
<feature type="binding site" evidence="6">
    <location>
        <begin position="99"/>
        <end position="102"/>
    </location>
    <ligand>
        <name>FMN</name>
        <dbReference type="ChEBI" id="CHEBI:58210"/>
    </ligand>
</feature>
<comment type="similarity">
    <text evidence="6">Belongs to the azoreductase type 1 family.</text>
</comment>
<keyword evidence="1 6" id="KW-0285">Flavoprotein</keyword>
<evidence type="ECO:0000256" key="4">
    <source>
        <dbReference type="ARBA" id="ARBA00023027"/>
    </source>
</evidence>
<evidence type="ECO:0000256" key="1">
    <source>
        <dbReference type="ARBA" id="ARBA00022630"/>
    </source>
</evidence>
<keyword evidence="9" id="KW-1185">Reference proteome</keyword>
<dbReference type="SUPFAM" id="SSF52218">
    <property type="entry name" value="Flavoproteins"/>
    <property type="match status" value="1"/>
</dbReference>
<comment type="cofactor">
    <cofactor evidence="6">
        <name>FMN</name>
        <dbReference type="ChEBI" id="CHEBI:58210"/>
    </cofactor>
    <text evidence="6">Binds 1 FMN per subunit.</text>
</comment>
<proteinExistence type="inferred from homology"/>
<evidence type="ECO:0000256" key="5">
    <source>
        <dbReference type="ARBA" id="ARBA00048542"/>
    </source>
</evidence>
<dbReference type="EMBL" id="AVPE01000006">
    <property type="protein sequence ID" value="KGX92467.1"/>
    <property type="molecule type" value="Genomic_DNA"/>
</dbReference>
<dbReference type="Gene3D" id="3.40.50.360">
    <property type="match status" value="1"/>
</dbReference>
<evidence type="ECO:0000256" key="6">
    <source>
        <dbReference type="HAMAP-Rule" id="MF_01216"/>
    </source>
</evidence>
<dbReference type="eggNOG" id="COG1182">
    <property type="taxonomic scope" value="Bacteria"/>
</dbReference>
<dbReference type="GO" id="GO:0016655">
    <property type="term" value="F:oxidoreductase activity, acting on NAD(P)H, quinone or similar compound as acceptor"/>
    <property type="evidence" value="ECO:0007669"/>
    <property type="project" value="InterPro"/>
</dbReference>
<dbReference type="Proteomes" id="UP000030528">
    <property type="component" value="Unassembled WGS sequence"/>
</dbReference>
<keyword evidence="3 6" id="KW-0560">Oxidoreductase</keyword>
<comment type="function">
    <text evidence="6">Quinone reductase that provides resistance to thiol-specific stress caused by electrophilic quinones.</text>
</comment>
<dbReference type="GO" id="GO:0009055">
    <property type="term" value="F:electron transfer activity"/>
    <property type="evidence" value="ECO:0007669"/>
    <property type="project" value="UniProtKB-UniRule"/>
</dbReference>
<dbReference type="HAMAP" id="MF_01216">
    <property type="entry name" value="Azoreductase_type1"/>
    <property type="match status" value="1"/>
</dbReference>
<sequence>MTTLLSVQANPRETHHSYSLRLLHDFLAAFKEAHPDSDVHHLNLYRDHVPVVDYDTFSGWGKIANNEELSHTEKQKVDRMGELRDQFMAADYVVVAAPMWNFSYPPMVKAYIDCIVSAGHTFKYEADGTPVGLLDDRPVVLIEARGGIYSEGPAKDLEHTESYMKDIMGLMGIRTVPVIRCEGVAAKPDQAEAIYEKAKVEAEQVARDL</sequence>
<comment type="catalytic activity">
    <reaction evidence="5">
        <text>N,N-dimethyl-1,4-phenylenediamine + anthranilate + 2 NAD(+) = 2-(4-dimethylaminophenyl)diazenylbenzoate + 2 NADH + 2 H(+)</text>
        <dbReference type="Rhea" id="RHEA:55872"/>
        <dbReference type="ChEBI" id="CHEBI:15378"/>
        <dbReference type="ChEBI" id="CHEBI:15783"/>
        <dbReference type="ChEBI" id="CHEBI:16567"/>
        <dbReference type="ChEBI" id="CHEBI:57540"/>
        <dbReference type="ChEBI" id="CHEBI:57945"/>
        <dbReference type="ChEBI" id="CHEBI:71579"/>
        <dbReference type="EC" id="1.7.1.17"/>
    </reaction>
    <physiologicalReaction direction="right-to-left" evidence="5">
        <dbReference type="Rhea" id="RHEA:55874"/>
    </physiologicalReaction>
</comment>
<evidence type="ECO:0000259" key="7">
    <source>
        <dbReference type="Pfam" id="PF02525"/>
    </source>
</evidence>
<dbReference type="RefSeq" id="WP_026800369.1">
    <property type="nucleotide sequence ID" value="NZ_AULI01000008.1"/>
</dbReference>
<comment type="catalytic activity">
    <reaction evidence="6">
        <text>2 a quinone + NADH + H(+) = 2 a 1,4-benzosemiquinone + NAD(+)</text>
        <dbReference type="Rhea" id="RHEA:65952"/>
        <dbReference type="ChEBI" id="CHEBI:15378"/>
        <dbReference type="ChEBI" id="CHEBI:57540"/>
        <dbReference type="ChEBI" id="CHEBI:57945"/>
        <dbReference type="ChEBI" id="CHEBI:132124"/>
        <dbReference type="ChEBI" id="CHEBI:134225"/>
    </reaction>
</comment>
<comment type="subunit">
    <text evidence="6">Homodimer.</text>
</comment>
<dbReference type="EC" id="1.6.5.-" evidence="6"/>
<evidence type="ECO:0000256" key="3">
    <source>
        <dbReference type="ARBA" id="ARBA00023002"/>
    </source>
</evidence>
<dbReference type="EC" id="1.7.1.17" evidence="6"/>
<evidence type="ECO:0000313" key="8">
    <source>
        <dbReference type="EMBL" id="KGX92467.1"/>
    </source>
</evidence>
<dbReference type="InterPro" id="IPR003680">
    <property type="entry name" value="Flavodoxin_fold"/>
</dbReference>
<dbReference type="Pfam" id="PF02525">
    <property type="entry name" value="Flavodoxin_2"/>
    <property type="match status" value="1"/>
</dbReference>
<evidence type="ECO:0000256" key="2">
    <source>
        <dbReference type="ARBA" id="ARBA00022643"/>
    </source>
</evidence>
<dbReference type="InterPro" id="IPR050104">
    <property type="entry name" value="FMN-dep_NADH:Q_OxRdtase_AzoR1"/>
</dbReference>
<dbReference type="InterPro" id="IPR029039">
    <property type="entry name" value="Flavoprotein-like_sf"/>
</dbReference>
<gene>
    <name evidence="6" type="primary">azoR</name>
    <name evidence="8" type="ORF">N781_17275</name>
</gene>
<dbReference type="GO" id="GO:0010181">
    <property type="term" value="F:FMN binding"/>
    <property type="evidence" value="ECO:0007669"/>
    <property type="project" value="UniProtKB-UniRule"/>
</dbReference>
<reference evidence="8 9" key="1">
    <citation type="submission" date="2013-08" db="EMBL/GenBank/DDBJ databases">
        <authorList>
            <person name="Huang J."/>
            <person name="Wang G."/>
        </authorList>
    </citation>
    <scope>NUCLEOTIDE SEQUENCE [LARGE SCALE GENOMIC DNA]</scope>
    <source>
        <strain evidence="8 9">JSM 076056</strain>
    </source>
</reference>
<evidence type="ECO:0000313" key="9">
    <source>
        <dbReference type="Proteomes" id="UP000030528"/>
    </source>
</evidence>
<comment type="caution">
    <text evidence="8">The sequence shown here is derived from an EMBL/GenBank/DDBJ whole genome shotgun (WGS) entry which is preliminary data.</text>
</comment>
<dbReference type="PANTHER" id="PTHR43741:SF7">
    <property type="entry name" value="FMN-DEPENDENT NADH:QUINONE OXIDOREDUCTASE"/>
    <property type="match status" value="1"/>
</dbReference>
<comment type="function">
    <text evidence="6">Also exhibits azoreductase activity. Catalyzes the reductive cleavage of the azo bond in aromatic azo compounds to the corresponding amines.</text>
</comment>
<organism evidence="8 9">
    <name type="scientific">Pontibacillus halophilus JSM 076056 = DSM 19796</name>
    <dbReference type="NCBI Taxonomy" id="1385510"/>
    <lineage>
        <taxon>Bacteria</taxon>
        <taxon>Bacillati</taxon>
        <taxon>Bacillota</taxon>
        <taxon>Bacilli</taxon>
        <taxon>Bacillales</taxon>
        <taxon>Bacillaceae</taxon>
        <taxon>Pontibacillus</taxon>
    </lineage>
</organism>
<feature type="binding site" evidence="6">
    <location>
        <begin position="17"/>
        <end position="19"/>
    </location>
    <ligand>
        <name>FMN</name>
        <dbReference type="ChEBI" id="CHEBI:58210"/>
    </ligand>
</feature>
<comment type="caution">
    <text evidence="6">Lacks conserved residue(s) required for the propagation of feature annotation.</text>
</comment>
<accession>A0A0A5I9F9</accession>
<dbReference type="OrthoDB" id="9805013at2"/>
<dbReference type="PANTHER" id="PTHR43741">
    <property type="entry name" value="FMN-DEPENDENT NADH-AZOREDUCTASE 1"/>
    <property type="match status" value="1"/>
</dbReference>
<dbReference type="InterPro" id="IPR023048">
    <property type="entry name" value="NADH:quinone_OxRdtase_FMN_depd"/>
</dbReference>
<protein>
    <recommendedName>
        <fullName evidence="6">FMN dependent NADH:quinone oxidoreductase</fullName>
        <ecNumber evidence="6">1.6.5.-</ecNumber>
    </recommendedName>
    <alternativeName>
        <fullName evidence="6">Azo-dye reductase</fullName>
    </alternativeName>
    <alternativeName>
        <fullName evidence="6">FMN-dependent NADH-azo compound oxidoreductase</fullName>
    </alternativeName>
    <alternativeName>
        <fullName evidence="6">FMN-dependent NADH-azoreductase</fullName>
        <ecNumber evidence="6">1.7.1.17</ecNumber>
    </alternativeName>
</protein>
<keyword evidence="2 6" id="KW-0288">FMN</keyword>
<name>A0A0A5I9F9_9BACI</name>
<feature type="domain" description="Flavodoxin-like fold" evidence="7">
    <location>
        <begin position="3"/>
        <end position="204"/>
    </location>
</feature>
<dbReference type="GO" id="GO:0016652">
    <property type="term" value="F:oxidoreductase activity, acting on NAD(P)H as acceptor"/>
    <property type="evidence" value="ECO:0007669"/>
    <property type="project" value="UniProtKB-UniRule"/>
</dbReference>